<accession>A0A655CSL0</accession>
<reference evidence="2 3" key="1">
    <citation type="submission" date="2015-03" db="EMBL/GenBank/DDBJ databases">
        <authorList>
            <consortium name="Pathogen Informatics"/>
        </authorList>
    </citation>
    <scope>NUCLEOTIDE SEQUENCE [LARGE SCALE GENOMIC DNA]</scope>
    <source>
        <strain evidence="2 3">D4891</strain>
    </source>
</reference>
<evidence type="ECO:0000313" key="3">
    <source>
        <dbReference type="Proteomes" id="UP000042394"/>
    </source>
</evidence>
<sequence>MSWQTNTETRPENQRSQRYHANGGIANIDGGQRHKQRADFLQIVLWHMGHLQTKKIFNLHGTDGNTNP</sequence>
<feature type="region of interest" description="Disordered" evidence="1">
    <location>
        <begin position="1"/>
        <end position="33"/>
    </location>
</feature>
<protein>
    <submittedName>
        <fullName evidence="2">Uncharacterized protein</fullName>
    </submittedName>
</protein>
<evidence type="ECO:0000256" key="1">
    <source>
        <dbReference type="SAM" id="MobiDB-lite"/>
    </source>
</evidence>
<organism evidence="2 3">
    <name type="scientific">Salmonella enterica subsp. enterica serovar Bovismorbificans</name>
    <dbReference type="NCBI Taxonomy" id="58097"/>
    <lineage>
        <taxon>Bacteria</taxon>
        <taxon>Pseudomonadati</taxon>
        <taxon>Pseudomonadota</taxon>
        <taxon>Gammaproteobacteria</taxon>
        <taxon>Enterobacterales</taxon>
        <taxon>Enterobacteriaceae</taxon>
        <taxon>Salmonella</taxon>
    </lineage>
</organism>
<evidence type="ECO:0000313" key="2">
    <source>
        <dbReference type="EMBL" id="CNU27745.1"/>
    </source>
</evidence>
<name>A0A655CSL0_SALET</name>
<dbReference type="AlphaFoldDB" id="A0A655CSL0"/>
<gene>
    <name evidence="2" type="ORF">ERS008207_02295</name>
</gene>
<dbReference type="Proteomes" id="UP000042394">
    <property type="component" value="Unassembled WGS sequence"/>
</dbReference>
<proteinExistence type="predicted"/>
<dbReference type="EMBL" id="CQPD01000021">
    <property type="protein sequence ID" value="CNU27745.1"/>
    <property type="molecule type" value="Genomic_DNA"/>
</dbReference>